<dbReference type="OrthoDB" id="286301at2759"/>
<feature type="chain" id="PRO_5035190354" description="FAS1 domain-containing protein" evidence="7">
    <location>
        <begin position="21"/>
        <end position="281"/>
    </location>
</feature>
<feature type="compositionally biased region" description="Acidic residues" evidence="6">
    <location>
        <begin position="213"/>
        <end position="224"/>
    </location>
</feature>
<proteinExistence type="predicted"/>
<evidence type="ECO:0000259" key="8">
    <source>
        <dbReference type="PROSITE" id="PS50213"/>
    </source>
</evidence>
<dbReference type="Proteomes" id="UP000729402">
    <property type="component" value="Unassembled WGS sequence"/>
</dbReference>
<dbReference type="Pfam" id="PF02469">
    <property type="entry name" value="Fasciclin"/>
    <property type="match status" value="1"/>
</dbReference>
<reference evidence="9" key="2">
    <citation type="submission" date="2021-02" db="EMBL/GenBank/DDBJ databases">
        <authorList>
            <person name="Kimball J.A."/>
            <person name="Haas M.W."/>
            <person name="Macchietto M."/>
            <person name="Kono T."/>
            <person name="Duquette J."/>
            <person name="Shao M."/>
        </authorList>
    </citation>
    <scope>NUCLEOTIDE SEQUENCE</scope>
    <source>
        <tissue evidence="9">Fresh leaf tissue</tissue>
    </source>
</reference>
<dbReference type="PANTHER" id="PTHR32077">
    <property type="entry name" value="FASCICLIN-LIKE ARABINOGALACTAN PROTEIN"/>
    <property type="match status" value="1"/>
</dbReference>
<feature type="signal peptide" evidence="7">
    <location>
        <begin position="1"/>
        <end position="20"/>
    </location>
</feature>
<evidence type="ECO:0000256" key="6">
    <source>
        <dbReference type="SAM" id="MobiDB-lite"/>
    </source>
</evidence>
<reference evidence="9" key="1">
    <citation type="journal article" date="2021" name="bioRxiv">
        <title>Whole Genome Assembly and Annotation of Northern Wild Rice, Zizania palustris L., Supports a Whole Genome Duplication in the Zizania Genus.</title>
        <authorList>
            <person name="Haas M."/>
            <person name="Kono T."/>
            <person name="Macchietto M."/>
            <person name="Millas R."/>
            <person name="McGilp L."/>
            <person name="Shao M."/>
            <person name="Duquette J."/>
            <person name="Hirsch C.N."/>
            <person name="Kimball J."/>
        </authorList>
    </citation>
    <scope>NUCLEOTIDE SEQUENCE</scope>
    <source>
        <tissue evidence="9">Fresh leaf tissue</tissue>
    </source>
</reference>
<keyword evidence="5" id="KW-0472">Membrane</keyword>
<dbReference type="GO" id="GO:0009834">
    <property type="term" value="P:plant-type secondary cell wall biogenesis"/>
    <property type="evidence" value="ECO:0007669"/>
    <property type="project" value="TreeGrafter"/>
</dbReference>
<dbReference type="GO" id="GO:0098552">
    <property type="term" value="C:side of membrane"/>
    <property type="evidence" value="ECO:0007669"/>
    <property type="project" value="UniProtKB-KW"/>
</dbReference>
<dbReference type="PROSITE" id="PS50213">
    <property type="entry name" value="FAS1"/>
    <property type="match status" value="1"/>
</dbReference>
<dbReference type="InterPro" id="IPR000782">
    <property type="entry name" value="FAS1_domain"/>
</dbReference>
<keyword evidence="2" id="KW-1003">Cell membrane</keyword>
<dbReference type="GO" id="GO:0005886">
    <property type="term" value="C:plasma membrane"/>
    <property type="evidence" value="ECO:0007669"/>
    <property type="project" value="UniProtKB-SubCell"/>
</dbReference>
<keyword evidence="3" id="KW-0336">GPI-anchor</keyword>
<accession>A0A8J5W5R2</accession>
<evidence type="ECO:0000256" key="2">
    <source>
        <dbReference type="ARBA" id="ARBA00022475"/>
    </source>
</evidence>
<feature type="domain" description="FAS1" evidence="8">
    <location>
        <begin position="45"/>
        <end position="187"/>
    </location>
</feature>
<evidence type="ECO:0000256" key="1">
    <source>
        <dbReference type="ARBA" id="ARBA00004609"/>
    </source>
</evidence>
<dbReference type="EMBL" id="JAAALK010000086">
    <property type="protein sequence ID" value="KAG8082338.1"/>
    <property type="molecule type" value="Genomic_DNA"/>
</dbReference>
<keyword evidence="10" id="KW-1185">Reference proteome</keyword>
<dbReference type="InterPro" id="IPR045003">
    <property type="entry name" value="FLA_A"/>
</dbReference>
<organism evidence="9 10">
    <name type="scientific">Zizania palustris</name>
    <name type="common">Northern wild rice</name>
    <dbReference type="NCBI Taxonomy" id="103762"/>
    <lineage>
        <taxon>Eukaryota</taxon>
        <taxon>Viridiplantae</taxon>
        <taxon>Streptophyta</taxon>
        <taxon>Embryophyta</taxon>
        <taxon>Tracheophyta</taxon>
        <taxon>Spermatophyta</taxon>
        <taxon>Magnoliopsida</taxon>
        <taxon>Liliopsida</taxon>
        <taxon>Poales</taxon>
        <taxon>Poaceae</taxon>
        <taxon>BOP clade</taxon>
        <taxon>Oryzoideae</taxon>
        <taxon>Oryzeae</taxon>
        <taxon>Zizaniinae</taxon>
        <taxon>Zizania</taxon>
    </lineage>
</organism>
<evidence type="ECO:0000256" key="3">
    <source>
        <dbReference type="ARBA" id="ARBA00022622"/>
    </source>
</evidence>
<dbReference type="AlphaFoldDB" id="A0A8J5W5R2"/>
<evidence type="ECO:0000313" key="9">
    <source>
        <dbReference type="EMBL" id="KAG8082338.1"/>
    </source>
</evidence>
<comment type="subcellular location">
    <subcellularLocation>
        <location evidence="1">Cell membrane</location>
        <topology evidence="1">Lipid-anchor</topology>
        <topology evidence="1">GPI-anchor</topology>
    </subcellularLocation>
</comment>
<gene>
    <name evidence="9" type="ORF">GUJ93_ZPchr0014g47143</name>
</gene>
<evidence type="ECO:0000256" key="7">
    <source>
        <dbReference type="SAM" id="SignalP"/>
    </source>
</evidence>
<evidence type="ECO:0000313" key="10">
    <source>
        <dbReference type="Proteomes" id="UP000729402"/>
    </source>
</evidence>
<sequence>MKFFSSTALSLLLLLAGALARSPPAPLRTESDDSAPPVPHGKRVNLTEVLTDTVDGPFHMFVKYLMQADLVAVFENQAYRTDQGITIFAPVDMAFAAVEPSALAGLSRHQLKHLVMYHSLAKHYALGEFEGLSQSNPVTTLAGGRYTVNVTYDGGVIHVKSRWANAKVVGSVYETAPMAVYEVDKVLLPYALFRAHPPVEDIPPVPALPAPGAEEDPPPEDDSEFVPASGAFAPPPPRTDGHNHADHGHDHDHDHSASRAAARGPTSHVAAIAAAMALAVL</sequence>
<name>A0A8J5W5R2_ZIZPA</name>
<feature type="compositionally biased region" description="Basic and acidic residues" evidence="6">
    <location>
        <begin position="239"/>
        <end position="257"/>
    </location>
</feature>
<evidence type="ECO:0000256" key="5">
    <source>
        <dbReference type="ARBA" id="ARBA00023136"/>
    </source>
</evidence>
<comment type="caution">
    <text evidence="9">The sequence shown here is derived from an EMBL/GenBank/DDBJ whole genome shotgun (WGS) entry which is preliminary data.</text>
</comment>
<keyword evidence="4 7" id="KW-0732">Signal</keyword>
<dbReference type="SMART" id="SM00554">
    <property type="entry name" value="FAS1"/>
    <property type="match status" value="1"/>
</dbReference>
<evidence type="ECO:0000256" key="4">
    <source>
        <dbReference type="ARBA" id="ARBA00022729"/>
    </source>
</evidence>
<keyword evidence="3" id="KW-0449">Lipoprotein</keyword>
<keyword evidence="3" id="KW-0325">Glycoprotein</keyword>
<dbReference type="PANTHER" id="PTHR32077:SF9">
    <property type="entry name" value="FASCICLIN-LIKE ARABINOGALACTAN PROTEIN 7"/>
    <property type="match status" value="1"/>
</dbReference>
<feature type="region of interest" description="Disordered" evidence="6">
    <location>
        <begin position="203"/>
        <end position="265"/>
    </location>
</feature>
<protein>
    <recommendedName>
        <fullName evidence="8">FAS1 domain-containing protein</fullName>
    </recommendedName>
</protein>